<reference evidence="1" key="1">
    <citation type="submission" date="2020-10" db="EMBL/GenBank/DDBJ databases">
        <title>Genome sequence of the unusual species of purple photosynthetic bacteria, Phaeovibrio sulfidiphilus DSM 23193, type strain.</title>
        <authorList>
            <person name="Kyndt J.A."/>
            <person name="Meyer T.E."/>
        </authorList>
    </citation>
    <scope>NUCLEOTIDE SEQUENCE</scope>
    <source>
        <strain evidence="1">DSM 23193</strain>
    </source>
</reference>
<evidence type="ECO:0008006" key="3">
    <source>
        <dbReference type="Google" id="ProtNLM"/>
    </source>
</evidence>
<sequence>MAKFPVFCAECAVERGFSHGYYLADLRDDFCFELRCRYGHDVKCFLGNQGHEILFQASVYSILDGCYRDAILFLFSCVDSFYEYALRVIFSDRGLDDDIFKACWEDVSQQSERRRGAFVFLWVRTFGGCPELLSDKWVSLRNTVAHGGKIPTRQEAVDFGNAVFDMLRPQIAALLSRFPDAWRTQDERVGRERRMKLGDGSGISRLFCSMILSEFVGFGRGNLNYIEYCLDFYSESGKFADLRKDPSRFIR</sequence>
<comment type="caution">
    <text evidence="1">The sequence shown here is derived from an EMBL/GenBank/DDBJ whole genome shotgun (WGS) entry which is preliminary data.</text>
</comment>
<dbReference type="AlphaFoldDB" id="A0A8J6YNL1"/>
<gene>
    <name evidence="1" type="ORF">IHV25_09700</name>
</gene>
<evidence type="ECO:0000313" key="1">
    <source>
        <dbReference type="EMBL" id="MBE1237915.1"/>
    </source>
</evidence>
<protein>
    <recommendedName>
        <fullName evidence="3">Apea-like HEPN domain-containing protein</fullName>
    </recommendedName>
</protein>
<name>A0A8J6YNL1_9PROT</name>
<keyword evidence="2" id="KW-1185">Reference proteome</keyword>
<dbReference type="RefSeq" id="WP_192534924.1">
    <property type="nucleotide sequence ID" value="NZ_JACZHT010000008.1"/>
</dbReference>
<dbReference type="Proteomes" id="UP000631034">
    <property type="component" value="Unassembled WGS sequence"/>
</dbReference>
<dbReference type="EMBL" id="JACZHT010000008">
    <property type="protein sequence ID" value="MBE1237915.1"/>
    <property type="molecule type" value="Genomic_DNA"/>
</dbReference>
<evidence type="ECO:0000313" key="2">
    <source>
        <dbReference type="Proteomes" id="UP000631034"/>
    </source>
</evidence>
<accession>A0A8J6YNL1</accession>
<organism evidence="1 2">
    <name type="scientific">Phaeovibrio sulfidiphilus</name>
    <dbReference type="NCBI Taxonomy" id="1220600"/>
    <lineage>
        <taxon>Bacteria</taxon>
        <taxon>Pseudomonadati</taxon>
        <taxon>Pseudomonadota</taxon>
        <taxon>Alphaproteobacteria</taxon>
        <taxon>Rhodospirillales</taxon>
        <taxon>Rhodospirillaceae</taxon>
        <taxon>Phaeovibrio</taxon>
    </lineage>
</organism>
<proteinExistence type="predicted"/>